<feature type="transmembrane region" description="Helical" evidence="2">
    <location>
        <begin position="412"/>
        <end position="435"/>
    </location>
</feature>
<gene>
    <name evidence="3" type="primary">Contig3999.g4282</name>
    <name evidence="3" type="ORF">STYLEM_17967</name>
</gene>
<feature type="transmembrane region" description="Helical" evidence="2">
    <location>
        <begin position="124"/>
        <end position="145"/>
    </location>
</feature>
<dbReference type="Proteomes" id="UP000039865">
    <property type="component" value="Unassembled WGS sequence"/>
</dbReference>
<sequence>MNDSDYQKLKDLYSRQTNFSRQYFTSNTTVKEFRDILEQRTANQTNNNTSTPQDQQAQNQTVNVTKHNQELDQTLLIISSVIILMVSLYILYCLFKNRIKRRGTGAYGSRSSKKVSQGVFYKRCFLIGLFVTNMSRAVTLIYDVITSVSMGYNYYESQSILASQVFMNVPTLLQMSTFTVFIYYFATLALQFEQQKYKNGVMGFDDFNKDNIDEKRILLLSGQYHRTITQQKRQNLPNLMKIFFIGFNVFTFLAYFTISTYYVNKVVSIGQDPFKNSTSQYPSQILDEQQYRDYLNNQLNGTSATNSTSSDPTRKIQIREEHPSNLPQYNRALSGLNGLMFLMLALAVLNYGSRLETLITQTKLKNSGQNGGNDDSSKKDRRILENTEDNAILLKGLNEQSKRILRGLDQRIFLMTICLSMLFFVISICEFLAAWDVIKISDARWKSLVFIVFTETFPTVTLAHFMTKQLKKKKGTVHRSAKINQQSDRNRSNGNSQQIKLNQDSSTKKSKLNGLDIRQSETEENSGFQEDDEMDDLLDINSSDEEAGHRNKSSSGGLNGLDDSFGSFNPNLNAKRDQLQTNNPKSQKDQEDDEDEESEESNYSQENQNSNSRQSPNLAFGNHRKNQNSKLV</sequence>
<evidence type="ECO:0000313" key="3">
    <source>
        <dbReference type="EMBL" id="CDW88842.1"/>
    </source>
</evidence>
<reference evidence="3 4" key="1">
    <citation type="submission" date="2014-06" db="EMBL/GenBank/DDBJ databases">
        <authorList>
            <person name="Swart Estienne"/>
        </authorList>
    </citation>
    <scope>NUCLEOTIDE SEQUENCE [LARGE SCALE GENOMIC DNA]</scope>
    <source>
        <strain evidence="3 4">130c</strain>
    </source>
</reference>
<feature type="compositionally biased region" description="Acidic residues" evidence="1">
    <location>
        <begin position="590"/>
        <end position="600"/>
    </location>
</feature>
<feature type="compositionally biased region" description="Low complexity" evidence="1">
    <location>
        <begin position="601"/>
        <end position="615"/>
    </location>
</feature>
<feature type="transmembrane region" description="Helical" evidence="2">
    <location>
        <begin position="165"/>
        <end position="186"/>
    </location>
</feature>
<keyword evidence="2" id="KW-1133">Transmembrane helix</keyword>
<feature type="transmembrane region" description="Helical" evidence="2">
    <location>
        <begin position="447"/>
        <end position="466"/>
    </location>
</feature>
<evidence type="ECO:0008006" key="5">
    <source>
        <dbReference type="Google" id="ProtNLM"/>
    </source>
</evidence>
<feature type="region of interest" description="Disordered" evidence="1">
    <location>
        <begin position="476"/>
        <end position="632"/>
    </location>
</feature>
<dbReference type="EMBL" id="CCKQ01016950">
    <property type="protein sequence ID" value="CDW88842.1"/>
    <property type="molecule type" value="Genomic_DNA"/>
</dbReference>
<feature type="transmembrane region" description="Helical" evidence="2">
    <location>
        <begin position="75"/>
        <end position="95"/>
    </location>
</feature>
<protein>
    <recommendedName>
        <fullName evidence="5">Transmembrane protein</fullName>
    </recommendedName>
</protein>
<name>A0A078B6A3_STYLE</name>
<organism evidence="3 4">
    <name type="scientific">Stylonychia lemnae</name>
    <name type="common">Ciliate</name>
    <dbReference type="NCBI Taxonomy" id="5949"/>
    <lineage>
        <taxon>Eukaryota</taxon>
        <taxon>Sar</taxon>
        <taxon>Alveolata</taxon>
        <taxon>Ciliophora</taxon>
        <taxon>Intramacronucleata</taxon>
        <taxon>Spirotrichea</taxon>
        <taxon>Stichotrichia</taxon>
        <taxon>Sporadotrichida</taxon>
        <taxon>Oxytrichidae</taxon>
        <taxon>Stylonychinae</taxon>
        <taxon>Stylonychia</taxon>
    </lineage>
</organism>
<dbReference type="InParanoid" id="A0A078B6A3"/>
<feature type="compositionally biased region" description="Polar residues" evidence="1">
    <location>
        <begin position="482"/>
        <end position="505"/>
    </location>
</feature>
<feature type="compositionally biased region" description="Acidic residues" evidence="1">
    <location>
        <begin position="529"/>
        <end position="545"/>
    </location>
</feature>
<keyword evidence="4" id="KW-1185">Reference proteome</keyword>
<feature type="compositionally biased region" description="Low complexity" evidence="1">
    <location>
        <begin position="553"/>
        <end position="567"/>
    </location>
</feature>
<feature type="compositionally biased region" description="Basic residues" evidence="1">
    <location>
        <begin position="622"/>
        <end position="632"/>
    </location>
</feature>
<dbReference type="AlphaFoldDB" id="A0A078B6A3"/>
<proteinExistence type="predicted"/>
<feature type="transmembrane region" description="Helical" evidence="2">
    <location>
        <begin position="332"/>
        <end position="351"/>
    </location>
</feature>
<feature type="transmembrane region" description="Helical" evidence="2">
    <location>
        <begin position="242"/>
        <end position="263"/>
    </location>
</feature>
<accession>A0A078B6A3</accession>
<keyword evidence="2" id="KW-0812">Transmembrane</keyword>
<evidence type="ECO:0000313" key="4">
    <source>
        <dbReference type="Proteomes" id="UP000039865"/>
    </source>
</evidence>
<evidence type="ECO:0000256" key="2">
    <source>
        <dbReference type="SAM" id="Phobius"/>
    </source>
</evidence>
<evidence type="ECO:0000256" key="1">
    <source>
        <dbReference type="SAM" id="MobiDB-lite"/>
    </source>
</evidence>
<keyword evidence="2" id="KW-0472">Membrane</keyword>